<gene>
    <name evidence="1" type="ORF">KGA66_18620</name>
</gene>
<organism evidence="1 2">
    <name type="scientific">Actinocrinis puniceicyclus</name>
    <dbReference type="NCBI Taxonomy" id="977794"/>
    <lineage>
        <taxon>Bacteria</taxon>
        <taxon>Bacillati</taxon>
        <taxon>Actinomycetota</taxon>
        <taxon>Actinomycetes</taxon>
        <taxon>Catenulisporales</taxon>
        <taxon>Actinospicaceae</taxon>
        <taxon>Actinocrinis</taxon>
    </lineage>
</organism>
<reference evidence="1" key="1">
    <citation type="submission" date="2021-04" db="EMBL/GenBank/DDBJ databases">
        <title>Genome based classification of Actinospica acidithermotolerans sp. nov., an actinobacterium isolated from an Indonesian hot spring.</title>
        <authorList>
            <person name="Kusuma A.B."/>
            <person name="Putra K.E."/>
            <person name="Nafisah S."/>
            <person name="Loh J."/>
            <person name="Nouioui I."/>
            <person name="Goodfellow M."/>
        </authorList>
    </citation>
    <scope>NUCLEOTIDE SEQUENCE</scope>
    <source>
        <strain evidence="1">DSM 45618</strain>
    </source>
</reference>
<evidence type="ECO:0000313" key="1">
    <source>
        <dbReference type="EMBL" id="MBS2965078.1"/>
    </source>
</evidence>
<dbReference type="Proteomes" id="UP000677913">
    <property type="component" value="Unassembled WGS sequence"/>
</dbReference>
<accession>A0A8J8BDB6</accession>
<comment type="caution">
    <text evidence="1">The sequence shown here is derived from an EMBL/GenBank/DDBJ whole genome shotgun (WGS) entry which is preliminary data.</text>
</comment>
<dbReference type="RefSeq" id="WP_211469436.1">
    <property type="nucleotide sequence ID" value="NZ_JAGSXH010000069.1"/>
</dbReference>
<sequence length="584" mass="63154">MTVDSVQALLIDEDEENLTALPERLRHPFARLGWQLAWTTAKDPRQARELFSVPGAVYDLIVVDLPAAAPDGPGGPGGQAEPAVDLRLIRDARDRFPGAYIVVIGSGEAQSPDLLEEARRCGAHRALRRYEFSVEARENSPAAIAADIHNHLLDTGAVAPIAVTYDEYDPHIQAFVHAIGEPTLCRLYARILQAAGRTTRNMSLGYIASGCSGAAVCAVTAALDNSGVRTHHVLKVSLDKEALEREAHRGTQVLEMVRPALLARQSPPYPVGPVNGWYALASQLQGAALTLREWLARGAADAAVEDVFAALFTDGLGGLYADTAQEIDSPADLLRTPYYRQRRVLHTVKQFAPVLAHPDGCRLPEPTVEELTDRVAAFVAEGRIGAMDAQRLEARRTCATYSHGQLHGKNVLVYEGRHPEPTVIDASRFHLAHWATDPALLAVDLLMHSVDPGAESMFFTGFERWRALAARLGRMQPLLRAPSAADPAAFPPVAPATDGRRGKAEPDGAAGLAALDWLTGNLRAFCPGLSGESEYRAHAWEWHTALARDLLRASYDQEATVPKRALAIVAAYDQLAAAEGCLPD</sequence>
<protein>
    <submittedName>
        <fullName evidence="1">Uncharacterized protein</fullName>
    </submittedName>
</protein>
<name>A0A8J8BDB6_9ACTN</name>
<dbReference type="AlphaFoldDB" id="A0A8J8BDB6"/>
<keyword evidence="2" id="KW-1185">Reference proteome</keyword>
<proteinExistence type="predicted"/>
<dbReference type="EMBL" id="JAGSXH010000069">
    <property type="protein sequence ID" value="MBS2965078.1"/>
    <property type="molecule type" value="Genomic_DNA"/>
</dbReference>
<evidence type="ECO:0000313" key="2">
    <source>
        <dbReference type="Proteomes" id="UP000677913"/>
    </source>
</evidence>